<accession>A0A1G9J8X6</accession>
<feature type="compositionally biased region" description="Gly residues" evidence="1">
    <location>
        <begin position="118"/>
        <end position="128"/>
    </location>
</feature>
<protein>
    <submittedName>
        <fullName evidence="2">Uncharacterized protein</fullName>
    </submittedName>
</protein>
<name>A0A1G9J8X6_9ACTN</name>
<gene>
    <name evidence="2" type="ORF">SAMN05421806_12840</name>
</gene>
<feature type="region of interest" description="Disordered" evidence="1">
    <location>
        <begin position="213"/>
        <end position="239"/>
    </location>
</feature>
<evidence type="ECO:0000256" key="1">
    <source>
        <dbReference type="SAM" id="MobiDB-lite"/>
    </source>
</evidence>
<dbReference type="AlphaFoldDB" id="A0A1G9J8X6"/>
<dbReference type="EMBL" id="FNFF01000028">
    <property type="protein sequence ID" value="SDL33666.1"/>
    <property type="molecule type" value="Genomic_DNA"/>
</dbReference>
<dbReference type="OrthoDB" id="3383452at2"/>
<feature type="region of interest" description="Disordered" evidence="1">
    <location>
        <begin position="97"/>
        <end position="162"/>
    </location>
</feature>
<dbReference type="STRING" id="417292.SAMN05421806_12840"/>
<reference evidence="2 3" key="1">
    <citation type="submission" date="2016-10" db="EMBL/GenBank/DDBJ databases">
        <authorList>
            <person name="de Groot N.N."/>
        </authorList>
    </citation>
    <scope>NUCLEOTIDE SEQUENCE [LARGE SCALE GENOMIC DNA]</scope>
    <source>
        <strain evidence="2 3">CGMCC 4.5727</strain>
    </source>
</reference>
<sequence>MSWFAVDDSAHSHPKVVAAGNAALGLWLRCGTYAAQHLTDGIVPGAVARMYGSKTQITKLVTVGLWHERGHTCTHPKCAQPGPDEYAIHDYLEYNPTRAQVQGRKEREAEKKRRQRAGGAGGDGGPGGAPRQPRLDETPGANGTGHNRAQPIPADWQPSEADVRAAQLARAESGREQLTDQQLAAVTRKFVQRQLDDRTCAVAWGGRWQQWAENERTDPPPGGGVVVPFNAPQTKGQQQRAGLARLFEQTGEV</sequence>
<evidence type="ECO:0000313" key="3">
    <source>
        <dbReference type="Proteomes" id="UP000199155"/>
    </source>
</evidence>
<organism evidence="2 3">
    <name type="scientific">Streptomyces indicus</name>
    <dbReference type="NCBI Taxonomy" id="417292"/>
    <lineage>
        <taxon>Bacteria</taxon>
        <taxon>Bacillati</taxon>
        <taxon>Actinomycetota</taxon>
        <taxon>Actinomycetes</taxon>
        <taxon>Kitasatosporales</taxon>
        <taxon>Streptomycetaceae</taxon>
        <taxon>Streptomyces</taxon>
    </lineage>
</organism>
<evidence type="ECO:0000313" key="2">
    <source>
        <dbReference type="EMBL" id="SDL33666.1"/>
    </source>
</evidence>
<dbReference type="RefSeq" id="WP_093617895.1">
    <property type="nucleotide sequence ID" value="NZ_FNFF01000028.1"/>
</dbReference>
<proteinExistence type="predicted"/>
<dbReference type="Proteomes" id="UP000199155">
    <property type="component" value="Unassembled WGS sequence"/>
</dbReference>
<keyword evidence="3" id="KW-1185">Reference proteome</keyword>